<evidence type="ECO:0000256" key="4">
    <source>
        <dbReference type="ARBA" id="ARBA00023239"/>
    </source>
</evidence>
<dbReference type="PANTHER" id="PTHR42738">
    <property type="entry name" value="HYDROXYMETHYLGLUTARYL-COA LYASE"/>
    <property type="match status" value="1"/>
</dbReference>
<dbReference type="STRING" id="511.UZ73_09890"/>
<dbReference type="RefSeq" id="WP_042484749.1">
    <property type="nucleotide sequence ID" value="NZ_CP023667.1"/>
</dbReference>
<dbReference type="NCBIfam" id="NF004283">
    <property type="entry name" value="PRK05692.1"/>
    <property type="match status" value="1"/>
</dbReference>
<dbReference type="Proteomes" id="UP000245216">
    <property type="component" value="Unassembled WGS sequence"/>
</dbReference>
<dbReference type="GO" id="GO:0006552">
    <property type="term" value="P:L-leucine catabolic process"/>
    <property type="evidence" value="ECO:0007669"/>
    <property type="project" value="TreeGrafter"/>
</dbReference>
<proteinExistence type="inferred from homology"/>
<dbReference type="GO" id="GO:0046951">
    <property type="term" value="P:ketone body biosynthetic process"/>
    <property type="evidence" value="ECO:0007669"/>
    <property type="project" value="TreeGrafter"/>
</dbReference>
<sequence length="301" mass="31794">MSTVLITDVTLRDGLQIVPRWVPTPDKLRIAQALPQCGVRKIELTSFTSPKAIPSLADADELASLTTRDPQVCYTALVPNLRGAQRALAAHMNELNFVFSASEAHNQANLRMNIAQSLAQLEQVLEAAGKTPVNVSLSTAFGCPFTGAVAPAHVIALMQEVQRMGASSVSLCDTTGMGSPVDVERLTQAALSLYGEQGVTGHFHDTRGLALANAWAAYREGGRRFDAALAGLGGCPYAPGASGNASLEDLAHMFQISGVETGLNLEALQPLAEEIAALTQEPIQSRLHKAGPAYALKVCQP</sequence>
<dbReference type="GO" id="GO:0046912">
    <property type="term" value="F:acyltransferase activity, acyl groups converted into alkyl on transfer"/>
    <property type="evidence" value="ECO:0007669"/>
    <property type="project" value="InterPro"/>
</dbReference>
<evidence type="ECO:0000256" key="1">
    <source>
        <dbReference type="ARBA" id="ARBA00009405"/>
    </source>
</evidence>
<protein>
    <submittedName>
        <fullName evidence="6">Hydroxymethylglutaryl-CoA lyase</fullName>
    </submittedName>
</protein>
<dbReference type="InterPro" id="IPR013785">
    <property type="entry name" value="Aldolase_TIM"/>
</dbReference>
<dbReference type="PANTHER" id="PTHR42738:SF7">
    <property type="entry name" value="HYDROXYMETHYLGLUTARYL-COA LYASE"/>
    <property type="match status" value="1"/>
</dbReference>
<dbReference type="CDD" id="cd07938">
    <property type="entry name" value="DRE_TIM_HMGL"/>
    <property type="match status" value="1"/>
</dbReference>
<dbReference type="OrthoDB" id="9784013at2"/>
<dbReference type="Gene3D" id="3.20.20.70">
    <property type="entry name" value="Aldolase class I"/>
    <property type="match status" value="1"/>
</dbReference>
<evidence type="ECO:0000256" key="5">
    <source>
        <dbReference type="RuleBase" id="RU003523"/>
    </source>
</evidence>
<evidence type="ECO:0000256" key="3">
    <source>
        <dbReference type="ARBA" id="ARBA00022723"/>
    </source>
</evidence>
<keyword evidence="4 6" id="KW-0456">Lyase</keyword>
<dbReference type="GO" id="GO:0046872">
    <property type="term" value="F:metal ion binding"/>
    <property type="evidence" value="ECO:0007669"/>
    <property type="project" value="UniProtKB-KW"/>
</dbReference>
<reference evidence="6 7" key="2">
    <citation type="submission" date="2018-05" db="EMBL/GenBank/DDBJ databases">
        <authorList>
            <person name="Lanie J.A."/>
            <person name="Ng W.-L."/>
            <person name="Kazmierczak K.M."/>
            <person name="Andrzejewski T.M."/>
            <person name="Davidsen T.M."/>
            <person name="Wayne K.J."/>
            <person name="Tettelin H."/>
            <person name="Glass J.I."/>
            <person name="Rusch D."/>
            <person name="Podicherti R."/>
            <person name="Tsui H.-C.T."/>
            <person name="Winkler M.E."/>
        </authorList>
    </citation>
    <scope>NUCLEOTIDE SEQUENCE [LARGE SCALE GENOMIC DNA]</scope>
    <source>
        <strain evidence="6 7">YBY</strain>
    </source>
</reference>
<dbReference type="SUPFAM" id="SSF51569">
    <property type="entry name" value="Aldolase"/>
    <property type="match status" value="1"/>
</dbReference>
<dbReference type="Pfam" id="PF00682">
    <property type="entry name" value="HMGL-like"/>
    <property type="match status" value="1"/>
</dbReference>
<gene>
    <name evidence="6" type="ORF">DF183_18730</name>
</gene>
<organism evidence="6 7">
    <name type="scientific">Alcaligenes faecalis</name>
    <dbReference type="NCBI Taxonomy" id="511"/>
    <lineage>
        <taxon>Bacteria</taxon>
        <taxon>Pseudomonadati</taxon>
        <taxon>Pseudomonadota</taxon>
        <taxon>Betaproteobacteria</taxon>
        <taxon>Burkholderiales</taxon>
        <taxon>Alcaligenaceae</taxon>
        <taxon>Alcaligenes</taxon>
    </lineage>
</organism>
<dbReference type="EMBL" id="QEXO01000005">
    <property type="protein sequence ID" value="PWE12798.1"/>
    <property type="molecule type" value="Genomic_DNA"/>
</dbReference>
<keyword evidence="2 5" id="KW-0808">Transferase</keyword>
<comment type="similarity">
    <text evidence="1">Belongs to the HMG-CoA lyase family.</text>
</comment>
<dbReference type="InterPro" id="IPR002034">
    <property type="entry name" value="AIPM/Hcit_synth_CS"/>
</dbReference>
<accession>A0A2U2BFK6</accession>
<dbReference type="PROSITE" id="PS50991">
    <property type="entry name" value="PYR_CT"/>
    <property type="match status" value="1"/>
</dbReference>
<comment type="caution">
    <text evidence="6">The sequence shown here is derived from an EMBL/GenBank/DDBJ whole genome shotgun (WGS) entry which is preliminary data.</text>
</comment>
<evidence type="ECO:0000256" key="2">
    <source>
        <dbReference type="ARBA" id="ARBA00022679"/>
    </source>
</evidence>
<dbReference type="PROSITE" id="PS00815">
    <property type="entry name" value="AIPM_HOMOCIT_SYNTH_1"/>
    <property type="match status" value="1"/>
</dbReference>
<name>A0A2U2BFK6_ALCFA</name>
<reference evidence="6 7" key="1">
    <citation type="submission" date="2018-05" db="EMBL/GenBank/DDBJ databases">
        <title>Genome Sequence of an Efficient Indole-Degrading Bacterium, Alcaligenes sp.YBY.</title>
        <authorList>
            <person name="Yang B."/>
        </authorList>
    </citation>
    <scope>NUCLEOTIDE SEQUENCE [LARGE SCALE GENOMIC DNA]</scope>
    <source>
        <strain evidence="6 7">YBY</strain>
    </source>
</reference>
<evidence type="ECO:0000313" key="6">
    <source>
        <dbReference type="EMBL" id="PWE12798.1"/>
    </source>
</evidence>
<dbReference type="GO" id="GO:0004419">
    <property type="term" value="F:hydroxymethylglutaryl-CoA lyase activity"/>
    <property type="evidence" value="ECO:0007669"/>
    <property type="project" value="TreeGrafter"/>
</dbReference>
<keyword evidence="3" id="KW-0479">Metal-binding</keyword>
<dbReference type="InterPro" id="IPR043594">
    <property type="entry name" value="HMGL"/>
</dbReference>
<dbReference type="InterPro" id="IPR000891">
    <property type="entry name" value="PYR_CT"/>
</dbReference>
<dbReference type="AlphaFoldDB" id="A0A2U2BFK6"/>
<evidence type="ECO:0000313" key="7">
    <source>
        <dbReference type="Proteomes" id="UP000245216"/>
    </source>
</evidence>
<comment type="similarity">
    <text evidence="5">Belongs to the alpha-IPM synthase/homocitrate synthase family.</text>
</comment>